<keyword evidence="1" id="KW-0472">Membrane</keyword>
<dbReference type="RefSeq" id="WP_092864917.1">
    <property type="nucleotide sequence ID" value="NZ_FPCH01000001.1"/>
</dbReference>
<dbReference type="STRING" id="51670.SAMN04488557_0984"/>
<gene>
    <name evidence="2" type="ORF">SAMN04488557_0984</name>
</gene>
<keyword evidence="1" id="KW-0812">Transmembrane</keyword>
<feature type="transmembrane region" description="Helical" evidence="1">
    <location>
        <begin position="73"/>
        <end position="93"/>
    </location>
</feature>
<keyword evidence="1" id="KW-1133">Transmembrane helix</keyword>
<evidence type="ECO:0000313" key="3">
    <source>
        <dbReference type="Proteomes" id="UP000199423"/>
    </source>
</evidence>
<feature type="transmembrane region" description="Helical" evidence="1">
    <location>
        <begin position="13"/>
        <end position="31"/>
    </location>
</feature>
<name>A0A1I7N136_9HYPH</name>
<evidence type="ECO:0000256" key="1">
    <source>
        <dbReference type="SAM" id="Phobius"/>
    </source>
</evidence>
<organism evidence="2 3">
    <name type="scientific">Hyphomicrobium facile</name>
    <dbReference type="NCBI Taxonomy" id="51670"/>
    <lineage>
        <taxon>Bacteria</taxon>
        <taxon>Pseudomonadati</taxon>
        <taxon>Pseudomonadota</taxon>
        <taxon>Alphaproteobacteria</taxon>
        <taxon>Hyphomicrobiales</taxon>
        <taxon>Hyphomicrobiaceae</taxon>
        <taxon>Hyphomicrobium</taxon>
    </lineage>
</organism>
<protein>
    <submittedName>
        <fullName evidence="2">Uncharacterized protein</fullName>
    </submittedName>
</protein>
<sequence length="102" mass="10561">MPDFQPDVPLIEVFLYGVLNPATIVVAFMLGRRADDKAKLIIAGFAGAAAGAALLYIATFLRLWDAPTLGRAIAGVFTTSLIAGIVYAGIGYATKGSTGGEK</sequence>
<dbReference type="OrthoDB" id="7933280at2"/>
<dbReference type="Proteomes" id="UP000199423">
    <property type="component" value="Unassembled WGS sequence"/>
</dbReference>
<feature type="transmembrane region" description="Helical" evidence="1">
    <location>
        <begin position="40"/>
        <end position="61"/>
    </location>
</feature>
<reference evidence="3" key="1">
    <citation type="submission" date="2016-10" db="EMBL/GenBank/DDBJ databases">
        <authorList>
            <person name="Varghese N."/>
            <person name="Submissions S."/>
        </authorList>
    </citation>
    <scope>NUCLEOTIDE SEQUENCE [LARGE SCALE GENOMIC DNA]</scope>
    <source>
        <strain evidence="3">DSM 1565</strain>
    </source>
</reference>
<accession>A0A1I7N136</accession>
<evidence type="ECO:0000313" key="2">
    <source>
        <dbReference type="EMBL" id="SFV28363.1"/>
    </source>
</evidence>
<proteinExistence type="predicted"/>
<dbReference type="EMBL" id="FPCH01000001">
    <property type="protein sequence ID" value="SFV28363.1"/>
    <property type="molecule type" value="Genomic_DNA"/>
</dbReference>
<dbReference type="AlphaFoldDB" id="A0A1I7N136"/>
<keyword evidence="3" id="KW-1185">Reference proteome</keyword>